<comment type="caution">
    <text evidence="2">The sequence shown here is derived from an EMBL/GenBank/DDBJ whole genome shotgun (WGS) entry which is preliminary data.</text>
</comment>
<dbReference type="InterPro" id="IPR043502">
    <property type="entry name" value="DNA/RNA_pol_sf"/>
</dbReference>
<name>A0A0J7JY01_LASNI</name>
<dbReference type="Proteomes" id="UP000036403">
    <property type="component" value="Unassembled WGS sequence"/>
</dbReference>
<dbReference type="GO" id="GO:0071897">
    <property type="term" value="P:DNA biosynthetic process"/>
    <property type="evidence" value="ECO:0007669"/>
    <property type="project" value="UniProtKB-ARBA"/>
</dbReference>
<gene>
    <name evidence="2" type="ORF">RF55_22014</name>
</gene>
<accession>A0A0J7JY01</accession>
<sequence length="422" mass="46991">MLKLLRNGTSASNSSPSNPARPISANQANFVPNEQAGVQNYFATGSRAILLGTAIINISHLGTNFKARALIDSGSEATFITERLFNLIRLPFQVVQAQVSGLNQTVAAQSKKLCSFTIRSPTRPALQLETTAYVLPQLAGNLPSYPIPQNFLRDLPDFPLADPKFYESAQIDVLIGADILPSVLLSGAKTNICGSLLGQETIFGWVLTGPVSASAQSRISSFSTQISHAYDNSLDKLLTKFWEVEDIPTKLVKESDSMCEKNFLQTTTRSECGKYVVTLPFRDPEHIGSGLGHSRSFALAQFLRNEQRLKRDEALKARYDSVIQEYLDLKHMRQVLPTHDCNAYYMPHHAVLKPESVTTKLRVVFNASSPSSNGTSLNDILHAGPVLQSDLTIQILKWRYFRYVFNADIEKMYRQIWVDPRH</sequence>
<evidence type="ECO:0000313" key="3">
    <source>
        <dbReference type="Proteomes" id="UP000036403"/>
    </source>
</evidence>
<feature type="region of interest" description="Disordered" evidence="1">
    <location>
        <begin position="1"/>
        <end position="25"/>
    </location>
</feature>
<dbReference type="EMBL" id="LBMM01023339">
    <property type="protein sequence ID" value="KMQ82741.1"/>
    <property type="molecule type" value="Genomic_DNA"/>
</dbReference>
<feature type="compositionally biased region" description="Low complexity" evidence="1">
    <location>
        <begin position="10"/>
        <end position="25"/>
    </location>
</feature>
<dbReference type="OrthoDB" id="5920040at2759"/>
<dbReference type="PANTHER" id="PTHR47331:SF1">
    <property type="entry name" value="GAG-LIKE PROTEIN"/>
    <property type="match status" value="1"/>
</dbReference>
<dbReference type="STRING" id="67767.A0A0J7JY01"/>
<keyword evidence="3" id="KW-1185">Reference proteome</keyword>
<dbReference type="InterPro" id="IPR021109">
    <property type="entry name" value="Peptidase_aspartic_dom_sf"/>
</dbReference>
<reference evidence="2 3" key="1">
    <citation type="submission" date="2015-04" db="EMBL/GenBank/DDBJ databases">
        <title>Lasius niger genome sequencing.</title>
        <authorList>
            <person name="Konorov E.A."/>
            <person name="Nikitin M.A."/>
            <person name="Kirill M.V."/>
            <person name="Chang P."/>
        </authorList>
    </citation>
    <scope>NUCLEOTIDE SEQUENCE [LARGE SCALE GENOMIC DNA]</scope>
    <source>
        <tissue evidence="2">Whole</tissue>
    </source>
</reference>
<feature type="non-terminal residue" evidence="2">
    <location>
        <position position="422"/>
    </location>
</feature>
<proteinExistence type="predicted"/>
<protein>
    <submittedName>
        <fullName evidence="2">Gag-pol polyprotein</fullName>
    </submittedName>
</protein>
<dbReference type="Gene3D" id="2.40.70.10">
    <property type="entry name" value="Acid Proteases"/>
    <property type="match status" value="1"/>
</dbReference>
<dbReference type="PANTHER" id="PTHR47331">
    <property type="entry name" value="PHD-TYPE DOMAIN-CONTAINING PROTEIN"/>
    <property type="match status" value="1"/>
</dbReference>
<dbReference type="AlphaFoldDB" id="A0A0J7JY01"/>
<evidence type="ECO:0000256" key="1">
    <source>
        <dbReference type="SAM" id="MobiDB-lite"/>
    </source>
</evidence>
<dbReference type="CDD" id="cd00303">
    <property type="entry name" value="retropepsin_like"/>
    <property type="match status" value="1"/>
</dbReference>
<dbReference type="SUPFAM" id="SSF56672">
    <property type="entry name" value="DNA/RNA polymerases"/>
    <property type="match status" value="1"/>
</dbReference>
<organism evidence="2 3">
    <name type="scientific">Lasius niger</name>
    <name type="common">Black garden ant</name>
    <dbReference type="NCBI Taxonomy" id="67767"/>
    <lineage>
        <taxon>Eukaryota</taxon>
        <taxon>Metazoa</taxon>
        <taxon>Ecdysozoa</taxon>
        <taxon>Arthropoda</taxon>
        <taxon>Hexapoda</taxon>
        <taxon>Insecta</taxon>
        <taxon>Pterygota</taxon>
        <taxon>Neoptera</taxon>
        <taxon>Endopterygota</taxon>
        <taxon>Hymenoptera</taxon>
        <taxon>Apocrita</taxon>
        <taxon>Aculeata</taxon>
        <taxon>Formicoidea</taxon>
        <taxon>Formicidae</taxon>
        <taxon>Formicinae</taxon>
        <taxon>Lasius</taxon>
        <taxon>Lasius</taxon>
    </lineage>
</organism>
<dbReference type="PaxDb" id="67767-A0A0J7JY01"/>
<evidence type="ECO:0000313" key="2">
    <source>
        <dbReference type="EMBL" id="KMQ82741.1"/>
    </source>
</evidence>